<dbReference type="AlphaFoldDB" id="A0A8X7TEA3"/>
<dbReference type="Proteomes" id="UP000590412">
    <property type="component" value="Unassembled WGS sequence"/>
</dbReference>
<evidence type="ECO:0000313" key="3">
    <source>
        <dbReference type="EMBL" id="KAF6058941.1"/>
    </source>
</evidence>
<dbReference type="EMBL" id="JABWAB010000001">
    <property type="protein sequence ID" value="KAF6058941.1"/>
    <property type="molecule type" value="Genomic_DNA"/>
</dbReference>
<accession>A0A8X7TEA3</accession>
<feature type="chain" id="PRO_5044694726" evidence="2">
    <location>
        <begin position="21"/>
        <end position="206"/>
    </location>
</feature>
<dbReference type="Pfam" id="PF00660">
    <property type="entry name" value="SRP1_TIP1"/>
    <property type="match status" value="1"/>
</dbReference>
<name>A0A8X7TEA3_CANPA</name>
<feature type="compositionally biased region" description="Low complexity" evidence="1">
    <location>
        <begin position="164"/>
        <end position="181"/>
    </location>
</feature>
<proteinExistence type="predicted"/>
<feature type="signal peptide" evidence="2">
    <location>
        <begin position="1"/>
        <end position="20"/>
    </location>
</feature>
<dbReference type="InterPro" id="IPR000992">
    <property type="entry name" value="SRP1_TIP1"/>
</dbReference>
<organism evidence="3 4">
    <name type="scientific">Candida parapsilosis</name>
    <name type="common">Yeast</name>
    <dbReference type="NCBI Taxonomy" id="5480"/>
    <lineage>
        <taxon>Eukaryota</taxon>
        <taxon>Fungi</taxon>
        <taxon>Dikarya</taxon>
        <taxon>Ascomycota</taxon>
        <taxon>Saccharomycotina</taxon>
        <taxon>Pichiomycetes</taxon>
        <taxon>Debaryomycetaceae</taxon>
        <taxon>Candida/Lodderomyces clade</taxon>
        <taxon>Candida</taxon>
    </lineage>
</organism>
<gene>
    <name evidence="3" type="ORF">FOB60_000523</name>
</gene>
<keyword evidence="2" id="KW-0732">Signal</keyword>
<feature type="region of interest" description="Disordered" evidence="1">
    <location>
        <begin position="104"/>
        <end position="185"/>
    </location>
</feature>
<feature type="compositionally biased region" description="Polar residues" evidence="1">
    <location>
        <begin position="150"/>
        <end position="163"/>
    </location>
</feature>
<evidence type="ECO:0000256" key="2">
    <source>
        <dbReference type="SAM" id="SignalP"/>
    </source>
</evidence>
<evidence type="ECO:0000256" key="1">
    <source>
        <dbReference type="SAM" id="MobiDB-lite"/>
    </source>
</evidence>
<feature type="compositionally biased region" description="Low complexity" evidence="1">
    <location>
        <begin position="112"/>
        <end position="143"/>
    </location>
</feature>
<comment type="caution">
    <text evidence="3">The sequence shown here is derived from an EMBL/GenBank/DDBJ whole genome shotgun (WGS) entry which is preliminary data.</text>
</comment>
<dbReference type="OrthoDB" id="4069694at2759"/>
<sequence length="206" mass="20969">MKLSLTLLTSLAAVMSSVRAADQSDVQFLTALVGDYQDHKTEYIRFFGTANDVPGALSTLATQVLTYTDTSYTTLLDDNNLDIGQLESYATNIPWYTRIEAAAGGSGGSGDSGDSTTSGGGDNNNDSTSQSNESTTSNTSASEDTGEPSVASTTSYDPQNTVDSSKAAVAAAKSASKAEAATQSGLAPRAVAPVGAIIGGLVVALF</sequence>
<evidence type="ECO:0000313" key="4">
    <source>
        <dbReference type="Proteomes" id="UP000590412"/>
    </source>
</evidence>
<protein>
    <submittedName>
        <fullName evidence="3">Seripauperin and TIP1 family protein</fullName>
    </submittedName>
</protein>
<reference evidence="3" key="1">
    <citation type="submission" date="2020-03" db="EMBL/GenBank/DDBJ databases">
        <title>FDA dAtabase for Regulatory Grade micrObial Sequences (FDA-ARGOS): Supporting development and validation of Infectious Disease Dx tests.</title>
        <authorList>
            <person name="Campos J."/>
            <person name="Goldberg B."/>
            <person name="Tallon L."/>
            <person name="Sadzewicz L."/>
            <person name="Vavikolanu K."/>
            <person name="Mehta A."/>
            <person name="Aluvathingal J."/>
            <person name="Nadendla S."/>
            <person name="Nandy P."/>
            <person name="Geyer C."/>
            <person name="Yan Y."/>
            <person name="Sichtig H."/>
        </authorList>
    </citation>
    <scope>NUCLEOTIDE SEQUENCE [LARGE SCALE GENOMIC DNA]</scope>
    <source>
        <strain evidence="3">FDAARGOS_652</strain>
    </source>
</reference>